<dbReference type="GO" id="GO:0046872">
    <property type="term" value="F:metal ion binding"/>
    <property type="evidence" value="ECO:0007669"/>
    <property type="project" value="UniProtKB-KW"/>
</dbReference>
<keyword evidence="4" id="KW-0862">Zinc</keyword>
<dbReference type="SUPFAM" id="SSF47781">
    <property type="entry name" value="RuvA domain 2-like"/>
    <property type="match status" value="1"/>
</dbReference>
<evidence type="ECO:0000259" key="7">
    <source>
        <dbReference type="PROSITE" id="PS50249"/>
    </source>
</evidence>
<keyword evidence="1" id="KW-0645">Protease</keyword>
<dbReference type="InterPro" id="IPR001405">
    <property type="entry name" value="UPF0758"/>
</dbReference>
<dbReference type="PROSITE" id="PS50249">
    <property type="entry name" value="MPN"/>
    <property type="match status" value="1"/>
</dbReference>
<evidence type="ECO:0000256" key="4">
    <source>
        <dbReference type="ARBA" id="ARBA00022833"/>
    </source>
</evidence>
<dbReference type="PANTHER" id="PTHR30471:SF3">
    <property type="entry name" value="UPF0758 PROTEIN YEES-RELATED"/>
    <property type="match status" value="1"/>
</dbReference>
<dbReference type="Proteomes" id="UP000809273">
    <property type="component" value="Unassembled WGS sequence"/>
</dbReference>
<evidence type="ECO:0000313" key="8">
    <source>
        <dbReference type="EMBL" id="MBN1573059.1"/>
    </source>
</evidence>
<dbReference type="Gene3D" id="1.10.150.20">
    <property type="entry name" value="5' to 3' exonuclease, C-terminal subdomain"/>
    <property type="match status" value="1"/>
</dbReference>
<dbReference type="Pfam" id="PF20582">
    <property type="entry name" value="UPF0758_N"/>
    <property type="match status" value="1"/>
</dbReference>
<dbReference type="CDD" id="cd08071">
    <property type="entry name" value="MPN_DUF2466"/>
    <property type="match status" value="1"/>
</dbReference>
<comment type="caution">
    <text evidence="8">The sequence shown here is derived from an EMBL/GenBank/DDBJ whole genome shotgun (WGS) entry which is preliminary data.</text>
</comment>
<reference evidence="8" key="2">
    <citation type="submission" date="2021-01" db="EMBL/GenBank/DDBJ databases">
        <authorList>
            <person name="Hahn C.R."/>
            <person name="Youssef N.H."/>
            <person name="Elshahed M."/>
        </authorList>
    </citation>
    <scope>NUCLEOTIDE SEQUENCE</scope>
    <source>
        <strain evidence="8">Zod_Metabat.24</strain>
    </source>
</reference>
<comment type="similarity">
    <text evidence="6">Belongs to the UPF0758 family.</text>
</comment>
<feature type="domain" description="MPN" evidence="7">
    <location>
        <begin position="108"/>
        <end position="230"/>
    </location>
</feature>
<dbReference type="PROSITE" id="PS01302">
    <property type="entry name" value="UPF0758"/>
    <property type="match status" value="1"/>
</dbReference>
<evidence type="ECO:0000256" key="5">
    <source>
        <dbReference type="ARBA" id="ARBA00023049"/>
    </source>
</evidence>
<evidence type="ECO:0000256" key="3">
    <source>
        <dbReference type="ARBA" id="ARBA00022801"/>
    </source>
</evidence>
<keyword evidence="5" id="KW-0482">Metalloprotease</keyword>
<evidence type="ECO:0000256" key="2">
    <source>
        <dbReference type="ARBA" id="ARBA00022723"/>
    </source>
</evidence>
<evidence type="ECO:0000256" key="6">
    <source>
        <dbReference type="RuleBase" id="RU003797"/>
    </source>
</evidence>
<keyword evidence="3" id="KW-0378">Hydrolase</keyword>
<dbReference type="PANTHER" id="PTHR30471">
    <property type="entry name" value="DNA REPAIR PROTEIN RADC"/>
    <property type="match status" value="1"/>
</dbReference>
<dbReference type="NCBIfam" id="TIGR00608">
    <property type="entry name" value="radc"/>
    <property type="match status" value="1"/>
</dbReference>
<dbReference type="Pfam" id="PF04002">
    <property type="entry name" value="RadC"/>
    <property type="match status" value="1"/>
</dbReference>
<dbReference type="InterPro" id="IPR010994">
    <property type="entry name" value="RuvA_2-like"/>
</dbReference>
<evidence type="ECO:0000313" key="9">
    <source>
        <dbReference type="Proteomes" id="UP000809273"/>
    </source>
</evidence>
<dbReference type="EMBL" id="JAFGIX010000037">
    <property type="protein sequence ID" value="MBN1573059.1"/>
    <property type="molecule type" value="Genomic_DNA"/>
</dbReference>
<reference evidence="8" key="1">
    <citation type="journal article" date="2021" name="Environ. Microbiol.">
        <title>Genomic characterization of three novel Desulfobacterota classes expand the metabolic and phylogenetic diversity of the phylum.</title>
        <authorList>
            <person name="Murphy C.L."/>
            <person name="Biggerstaff J."/>
            <person name="Eichhorn A."/>
            <person name="Ewing E."/>
            <person name="Shahan R."/>
            <person name="Soriano D."/>
            <person name="Stewart S."/>
            <person name="VanMol K."/>
            <person name="Walker R."/>
            <person name="Walters P."/>
            <person name="Elshahed M.S."/>
            <person name="Youssef N.H."/>
        </authorList>
    </citation>
    <scope>NUCLEOTIDE SEQUENCE</scope>
    <source>
        <strain evidence="8">Zod_Metabat.24</strain>
    </source>
</reference>
<dbReference type="AlphaFoldDB" id="A0A9D8KF82"/>
<sequence length="243" mass="28109">MTDPKTGEKDYLGHRKRLRDRFLKAGPESLSDYEIIELLLTFAIPRRDTKPIAKKLIKEFKTIQGVFEASREDLMSVSGVGENAAFLIKFILEASSYYLRDKITKKEYLHSAKDVLRYLQVSMKGLKHEIFKVIFLNSRNEIIHTETLHEGTLNQSIVYPRKIIEKAIRYNASGLIFVHNHPSGHPKPSSQDKEITRNLVFAARMMDMDVYDHIIIGENDYYSFAENGDIKHFKEKYLILKGG</sequence>
<protein>
    <submittedName>
        <fullName evidence="8">DNA repair protein RadC</fullName>
    </submittedName>
</protein>
<gene>
    <name evidence="8" type="primary">radC</name>
    <name evidence="8" type="ORF">JW984_07685</name>
</gene>
<dbReference type="NCBIfam" id="NF000642">
    <property type="entry name" value="PRK00024.1"/>
    <property type="match status" value="1"/>
</dbReference>
<organism evidence="8 9">
    <name type="scientific">Candidatus Zymogenus saltonus</name>
    <dbReference type="NCBI Taxonomy" id="2844893"/>
    <lineage>
        <taxon>Bacteria</taxon>
        <taxon>Deltaproteobacteria</taxon>
        <taxon>Candidatus Zymogenia</taxon>
        <taxon>Candidatus Zymogeniales</taxon>
        <taxon>Candidatus Zymogenaceae</taxon>
        <taxon>Candidatus Zymogenus</taxon>
    </lineage>
</organism>
<proteinExistence type="inferred from homology"/>
<dbReference type="Gene3D" id="3.40.140.10">
    <property type="entry name" value="Cytidine Deaminase, domain 2"/>
    <property type="match status" value="1"/>
</dbReference>
<dbReference type="InterPro" id="IPR037518">
    <property type="entry name" value="MPN"/>
</dbReference>
<dbReference type="InterPro" id="IPR025657">
    <property type="entry name" value="RadC_JAB"/>
</dbReference>
<dbReference type="GO" id="GO:0006508">
    <property type="term" value="P:proteolysis"/>
    <property type="evidence" value="ECO:0007669"/>
    <property type="project" value="UniProtKB-KW"/>
</dbReference>
<dbReference type="InterPro" id="IPR020891">
    <property type="entry name" value="UPF0758_CS"/>
</dbReference>
<accession>A0A9D8KF82</accession>
<name>A0A9D8KF82_9DELT</name>
<evidence type="ECO:0000256" key="1">
    <source>
        <dbReference type="ARBA" id="ARBA00022670"/>
    </source>
</evidence>
<dbReference type="InterPro" id="IPR046778">
    <property type="entry name" value="UPF0758_N"/>
</dbReference>
<dbReference type="GO" id="GO:0008237">
    <property type="term" value="F:metallopeptidase activity"/>
    <property type="evidence" value="ECO:0007669"/>
    <property type="project" value="UniProtKB-KW"/>
</dbReference>
<keyword evidence="2" id="KW-0479">Metal-binding</keyword>